<sequence length="132" mass="14119">MSSSDSNLPDFEHFLSDSSTDSSSSHSFPTAVIVLLPLITGVVLMAGIWCFAVKRGARNRARTLAKEQEQEQQSNPHGSGAGAGETLIHMQQIPPVVVRPGERHGVGDGVRNEVEDAPPPYSVAVQSADRSR</sequence>
<evidence type="ECO:0000256" key="1">
    <source>
        <dbReference type="SAM" id="MobiDB-lite"/>
    </source>
</evidence>
<proteinExistence type="predicted"/>
<dbReference type="HOGENOM" id="CLU_1917045_0_0_1"/>
<evidence type="ECO:0000313" key="3">
    <source>
        <dbReference type="EMBL" id="CBF70173.1"/>
    </source>
</evidence>
<gene>
    <name evidence="3" type="ORF">ANIA_10773</name>
</gene>
<reference evidence="4" key="1">
    <citation type="journal article" date="2005" name="Nature">
        <title>Sequencing of Aspergillus nidulans and comparative analysis with A. fumigatus and A. oryzae.</title>
        <authorList>
            <person name="Galagan J.E."/>
            <person name="Calvo S.E."/>
            <person name="Cuomo C."/>
            <person name="Ma L.J."/>
            <person name="Wortman J.R."/>
            <person name="Batzoglou S."/>
            <person name="Lee S.I."/>
            <person name="Basturkmen M."/>
            <person name="Spevak C.C."/>
            <person name="Clutterbuck J."/>
            <person name="Kapitonov V."/>
            <person name="Jurka J."/>
            <person name="Scazzocchio C."/>
            <person name="Farman M."/>
            <person name="Butler J."/>
            <person name="Purcell S."/>
            <person name="Harris S."/>
            <person name="Braus G.H."/>
            <person name="Draht O."/>
            <person name="Busch S."/>
            <person name="D'Enfert C."/>
            <person name="Bouchier C."/>
            <person name="Goldman G.H."/>
            <person name="Bell-Pedersen D."/>
            <person name="Griffiths-Jones S."/>
            <person name="Doonan J.H."/>
            <person name="Yu J."/>
            <person name="Vienken K."/>
            <person name="Pain A."/>
            <person name="Freitag M."/>
            <person name="Selker E.U."/>
            <person name="Archer D.B."/>
            <person name="Penalva M.A."/>
            <person name="Oakley B.R."/>
            <person name="Momany M."/>
            <person name="Tanaka T."/>
            <person name="Kumagai T."/>
            <person name="Asai K."/>
            <person name="Machida M."/>
            <person name="Nierman W.C."/>
            <person name="Denning D.W."/>
            <person name="Caddick M."/>
            <person name="Hynes M."/>
            <person name="Paoletti M."/>
            <person name="Fischer R."/>
            <person name="Miller B."/>
            <person name="Dyer P."/>
            <person name="Sachs M.S."/>
            <person name="Osmani S.A."/>
            <person name="Birren B.W."/>
        </authorList>
    </citation>
    <scope>NUCLEOTIDE SEQUENCE [LARGE SCALE GENOMIC DNA]</scope>
    <source>
        <strain evidence="4">FGSC A4 / ATCC 38163 / CBS 112.46 / NRRL 194 / M139</strain>
    </source>
</reference>
<dbReference type="GeneID" id="74896594"/>
<keyword evidence="2" id="KW-1133">Transmembrane helix</keyword>
<evidence type="ECO:0000313" key="4">
    <source>
        <dbReference type="Proteomes" id="UP000000560"/>
    </source>
</evidence>
<dbReference type="AlphaFoldDB" id="C8V2J9"/>
<dbReference type="EMBL" id="BN001301">
    <property type="protein sequence ID" value="CBF70173.1"/>
    <property type="molecule type" value="Genomic_DNA"/>
</dbReference>
<dbReference type="VEuPathDB" id="FungiDB:AN10773"/>
<feature type="transmembrane region" description="Helical" evidence="2">
    <location>
        <begin position="28"/>
        <end position="52"/>
    </location>
</feature>
<accession>C8V2J9</accession>
<dbReference type="RefSeq" id="XP_050467004.1">
    <property type="nucleotide sequence ID" value="XM_050611949.1"/>
</dbReference>
<keyword evidence="2" id="KW-0812">Transmembrane</keyword>
<dbReference type="InParanoid" id="C8V2J9"/>
<keyword evidence="2" id="KW-0472">Membrane</keyword>
<feature type="region of interest" description="Disordered" evidence="1">
    <location>
        <begin position="61"/>
        <end position="132"/>
    </location>
</feature>
<dbReference type="KEGG" id="ani:ANIA_10773"/>
<keyword evidence="4" id="KW-1185">Reference proteome</keyword>
<protein>
    <submittedName>
        <fullName evidence="3">Uncharacterized protein</fullName>
    </submittedName>
</protein>
<dbReference type="Proteomes" id="UP000000560">
    <property type="component" value="Chromosome I"/>
</dbReference>
<name>C8V2J9_EMENI</name>
<feature type="compositionally biased region" description="Basic and acidic residues" evidence="1">
    <location>
        <begin position="100"/>
        <end position="114"/>
    </location>
</feature>
<reference evidence="4" key="2">
    <citation type="journal article" date="2009" name="Fungal Genet. Biol.">
        <title>The 2008 update of the Aspergillus nidulans genome annotation: a community effort.</title>
        <authorList>
            <person name="Wortman J.R."/>
            <person name="Gilsenan J.M."/>
            <person name="Joardar V."/>
            <person name="Deegan J."/>
            <person name="Clutterbuck J."/>
            <person name="Andersen M.R."/>
            <person name="Archer D."/>
            <person name="Bencina M."/>
            <person name="Braus G."/>
            <person name="Coutinho P."/>
            <person name="von Dohren H."/>
            <person name="Doonan J."/>
            <person name="Driessen A.J."/>
            <person name="Durek P."/>
            <person name="Espeso E."/>
            <person name="Fekete E."/>
            <person name="Flipphi M."/>
            <person name="Estrada C.G."/>
            <person name="Geysens S."/>
            <person name="Goldman G."/>
            <person name="de Groot P.W."/>
            <person name="Hansen K."/>
            <person name="Harris S.D."/>
            <person name="Heinekamp T."/>
            <person name="Helmstaedt K."/>
            <person name="Henrissat B."/>
            <person name="Hofmann G."/>
            <person name="Homan T."/>
            <person name="Horio T."/>
            <person name="Horiuchi H."/>
            <person name="James S."/>
            <person name="Jones M."/>
            <person name="Karaffa L."/>
            <person name="Karanyi Z."/>
            <person name="Kato M."/>
            <person name="Keller N."/>
            <person name="Kelly D.E."/>
            <person name="Kiel J.A."/>
            <person name="Kim J.M."/>
            <person name="van der Klei I.J."/>
            <person name="Klis F.M."/>
            <person name="Kovalchuk A."/>
            <person name="Krasevec N."/>
            <person name="Kubicek C.P."/>
            <person name="Liu B."/>
            <person name="Maccabe A."/>
            <person name="Meyer V."/>
            <person name="Mirabito P."/>
            <person name="Miskei M."/>
            <person name="Mos M."/>
            <person name="Mullins J."/>
            <person name="Nelson D.R."/>
            <person name="Nielsen J."/>
            <person name="Oakley B.R."/>
            <person name="Osmani S.A."/>
            <person name="Pakula T."/>
            <person name="Paszewski A."/>
            <person name="Paulsen I."/>
            <person name="Pilsyk S."/>
            <person name="Pocsi I."/>
            <person name="Punt P.J."/>
            <person name="Ram A.F."/>
            <person name="Ren Q."/>
            <person name="Robellet X."/>
            <person name="Robson G."/>
            <person name="Seiboth B."/>
            <person name="van Solingen P."/>
            <person name="Specht T."/>
            <person name="Sun J."/>
            <person name="Taheri-Talesh N."/>
            <person name="Takeshita N."/>
            <person name="Ussery D."/>
            <person name="vanKuyk P.A."/>
            <person name="Visser H."/>
            <person name="van de Vondervoort P.J."/>
            <person name="de Vries R.P."/>
            <person name="Walton J."/>
            <person name="Xiang X."/>
            <person name="Xiong Y."/>
            <person name="Zeng A.P."/>
            <person name="Brandt B.W."/>
            <person name="Cornell M.J."/>
            <person name="van den Hondel C.A."/>
            <person name="Visser J."/>
            <person name="Oliver S.G."/>
            <person name="Turner G."/>
        </authorList>
    </citation>
    <scope>GENOME REANNOTATION</scope>
    <source>
        <strain evidence="4">FGSC A4 / ATCC 38163 / CBS 112.46 / NRRL 194 / M139</strain>
    </source>
</reference>
<organism evidence="3 4">
    <name type="scientific">Emericella nidulans (strain FGSC A4 / ATCC 38163 / CBS 112.46 / NRRL 194 / M139)</name>
    <name type="common">Aspergillus nidulans</name>
    <dbReference type="NCBI Taxonomy" id="227321"/>
    <lineage>
        <taxon>Eukaryota</taxon>
        <taxon>Fungi</taxon>
        <taxon>Dikarya</taxon>
        <taxon>Ascomycota</taxon>
        <taxon>Pezizomycotina</taxon>
        <taxon>Eurotiomycetes</taxon>
        <taxon>Eurotiomycetidae</taxon>
        <taxon>Eurotiales</taxon>
        <taxon>Aspergillaceae</taxon>
        <taxon>Aspergillus</taxon>
        <taxon>Aspergillus subgen. Nidulantes</taxon>
    </lineage>
</organism>
<evidence type="ECO:0000256" key="2">
    <source>
        <dbReference type="SAM" id="Phobius"/>
    </source>
</evidence>